<dbReference type="RefSeq" id="XP_007435713.1">
    <property type="nucleotide sequence ID" value="XM_007435651.1"/>
</dbReference>
<dbReference type="PANTHER" id="PTHR11972:SF206">
    <property type="entry name" value="NADPH OXIDASE 4"/>
    <property type="match status" value="1"/>
</dbReference>
<dbReference type="GeneID" id="103055934"/>
<keyword evidence="3" id="KW-1185">Reference proteome</keyword>
<dbReference type="GO" id="GO:0016175">
    <property type="term" value="F:superoxide-generating NAD(P)H oxidase activity"/>
    <property type="evidence" value="ECO:0007669"/>
    <property type="project" value="TreeGrafter"/>
</dbReference>
<keyword evidence="2" id="KW-0472">Membrane</keyword>
<dbReference type="KEGG" id="pbi:103055934"/>
<accession>A0A9F2R463</accession>
<organism evidence="3 4">
    <name type="scientific">Python bivittatus</name>
    <name type="common">Burmese python</name>
    <name type="synonym">Python molurus bivittatus</name>
    <dbReference type="NCBI Taxonomy" id="176946"/>
    <lineage>
        <taxon>Eukaryota</taxon>
        <taxon>Metazoa</taxon>
        <taxon>Chordata</taxon>
        <taxon>Craniata</taxon>
        <taxon>Vertebrata</taxon>
        <taxon>Euteleostomi</taxon>
        <taxon>Lepidosauria</taxon>
        <taxon>Squamata</taxon>
        <taxon>Bifurcata</taxon>
        <taxon>Unidentata</taxon>
        <taxon>Episquamata</taxon>
        <taxon>Toxicofera</taxon>
        <taxon>Serpentes</taxon>
        <taxon>Henophidia</taxon>
        <taxon>Pythonidae</taxon>
        <taxon>Python</taxon>
    </lineage>
</organism>
<dbReference type="GO" id="GO:0006952">
    <property type="term" value="P:defense response"/>
    <property type="evidence" value="ECO:0007669"/>
    <property type="project" value="TreeGrafter"/>
</dbReference>
<evidence type="ECO:0000313" key="4">
    <source>
        <dbReference type="RefSeq" id="XP_007435713.1"/>
    </source>
</evidence>
<dbReference type="PANTHER" id="PTHR11972">
    <property type="entry name" value="NADPH OXIDASE"/>
    <property type="match status" value="1"/>
</dbReference>
<dbReference type="OrthoDB" id="167398at2759"/>
<keyword evidence="2" id="KW-1133">Transmembrane helix</keyword>
<dbReference type="Proteomes" id="UP000695026">
    <property type="component" value="Unplaced"/>
</dbReference>
<evidence type="ECO:0000256" key="2">
    <source>
        <dbReference type="SAM" id="Phobius"/>
    </source>
</evidence>
<dbReference type="InterPro" id="IPR050369">
    <property type="entry name" value="RBOH/FRE"/>
</dbReference>
<dbReference type="GO" id="GO:0042554">
    <property type="term" value="P:superoxide anion generation"/>
    <property type="evidence" value="ECO:0007669"/>
    <property type="project" value="TreeGrafter"/>
</dbReference>
<sequence>MAPSCKNWLANEGSKQLLVLLWLCLNVGLFWKTFRLYYREPQYYYLHQMLGLGLCLSRASASVLNLNCSLVLLPVCRVLLALLRGSQKLPSRKARRLLDKSKTFHVTCGLTICIFSGVFLQHQSTLVLDIVFFLIKQVSFAVSDYS</sequence>
<feature type="transmembrane region" description="Helical" evidence="2">
    <location>
        <begin position="103"/>
        <end position="120"/>
    </location>
</feature>
<feature type="non-terminal residue" evidence="4">
    <location>
        <position position="146"/>
    </location>
</feature>
<proteinExistence type="predicted"/>
<feature type="transmembrane region" description="Helical" evidence="2">
    <location>
        <begin position="17"/>
        <end position="38"/>
    </location>
</feature>
<protein>
    <submittedName>
        <fullName evidence="4">NADPH oxidase 4-like</fullName>
    </submittedName>
</protein>
<evidence type="ECO:0000313" key="3">
    <source>
        <dbReference type="Proteomes" id="UP000695026"/>
    </source>
</evidence>
<keyword evidence="1" id="KW-0560">Oxidoreductase</keyword>
<name>A0A9F2R463_PYTBI</name>
<reference evidence="4" key="1">
    <citation type="submission" date="2025-08" db="UniProtKB">
        <authorList>
            <consortium name="RefSeq"/>
        </authorList>
    </citation>
    <scope>IDENTIFICATION</scope>
    <source>
        <tissue evidence="4">Liver</tissue>
    </source>
</reference>
<dbReference type="OMA" id="GLTICIF"/>
<keyword evidence="2" id="KW-0812">Transmembrane</keyword>
<feature type="transmembrane region" description="Helical" evidence="2">
    <location>
        <begin position="58"/>
        <end position="83"/>
    </location>
</feature>
<gene>
    <name evidence="4" type="primary">LOC103055934</name>
</gene>
<evidence type="ECO:0000256" key="1">
    <source>
        <dbReference type="ARBA" id="ARBA00023002"/>
    </source>
</evidence>
<dbReference type="GO" id="GO:0043020">
    <property type="term" value="C:NADPH oxidase complex"/>
    <property type="evidence" value="ECO:0007669"/>
    <property type="project" value="TreeGrafter"/>
</dbReference>
<dbReference type="AlphaFoldDB" id="A0A9F2R463"/>